<organism evidence="1 2">
    <name type="scientific">Metabacillus hrfriensis</name>
    <dbReference type="NCBI Taxonomy" id="3048891"/>
    <lineage>
        <taxon>Bacteria</taxon>
        <taxon>Bacillati</taxon>
        <taxon>Bacillota</taxon>
        <taxon>Bacilli</taxon>
        <taxon>Bacillales</taxon>
        <taxon>Bacillaceae</taxon>
        <taxon>Metabacillus</taxon>
    </lineage>
</organism>
<name>A0ACD4REB3_9BACI</name>
<proteinExistence type="predicted"/>
<keyword evidence="2" id="KW-1185">Reference proteome</keyword>
<sequence>MSKDAVMKIVKKIGEQSKPIIATALIAGATRVINEMDDAASGSGLNQSPPILTTLRNGAKAAGQEMMTNGLKSMKKNRA</sequence>
<reference evidence="2" key="1">
    <citation type="journal article" date="2025" name="Aquaculture">
        <title>Assessment of the bioflocculant production and safety properties of Metabacillus hrfriensis sp. nov. based on phenotypic and whole-genome sequencing analysis.</title>
        <authorList>
            <person name="Zhang R."/>
            <person name="Zhao Z."/>
            <person name="Luo L."/>
            <person name="Wang S."/>
            <person name="Guo K."/>
            <person name="Xu W."/>
        </authorList>
    </citation>
    <scope>NUCLEOTIDE SEQUENCE [LARGE SCALE GENOMIC DNA]</scope>
    <source>
        <strain evidence="2">CT-WN-B3</strain>
    </source>
</reference>
<dbReference type="EMBL" id="CP126116">
    <property type="protein sequence ID" value="WHZ58688.1"/>
    <property type="molecule type" value="Genomic_DNA"/>
</dbReference>
<evidence type="ECO:0000313" key="2">
    <source>
        <dbReference type="Proteomes" id="UP001226091"/>
    </source>
</evidence>
<protein>
    <submittedName>
        <fullName evidence="1">Uncharacterized protein</fullName>
    </submittedName>
</protein>
<dbReference type="Proteomes" id="UP001226091">
    <property type="component" value="Chromosome"/>
</dbReference>
<gene>
    <name evidence="1" type="ORF">QLQ22_04895</name>
</gene>
<accession>A0ACD4REB3</accession>
<evidence type="ECO:0000313" key="1">
    <source>
        <dbReference type="EMBL" id="WHZ58688.1"/>
    </source>
</evidence>